<organism evidence="3 4">
    <name type="scientific">Polaromonas eurypsychrophila</name>
    <dbReference type="NCBI Taxonomy" id="1614635"/>
    <lineage>
        <taxon>Bacteria</taxon>
        <taxon>Pseudomonadati</taxon>
        <taxon>Pseudomonadota</taxon>
        <taxon>Betaproteobacteria</taxon>
        <taxon>Burkholderiales</taxon>
        <taxon>Comamonadaceae</taxon>
        <taxon>Polaromonas</taxon>
    </lineage>
</organism>
<dbReference type="EMBL" id="BMIG01000005">
    <property type="protein sequence ID" value="GGA98124.1"/>
    <property type="molecule type" value="Genomic_DNA"/>
</dbReference>
<evidence type="ECO:0000313" key="3">
    <source>
        <dbReference type="EMBL" id="GGA98124.1"/>
    </source>
</evidence>
<dbReference type="PANTHER" id="PTHR21240:SF19">
    <property type="entry name" value="CATALYTIC_ HYDROLASE"/>
    <property type="match status" value="1"/>
</dbReference>
<dbReference type="RefSeq" id="WP_188708177.1">
    <property type="nucleotide sequence ID" value="NZ_BMIG01000005.1"/>
</dbReference>
<dbReference type="SUPFAM" id="SSF51556">
    <property type="entry name" value="Metallo-dependent hydrolases"/>
    <property type="match status" value="1"/>
</dbReference>
<evidence type="ECO:0000259" key="2">
    <source>
        <dbReference type="Pfam" id="PF04909"/>
    </source>
</evidence>
<dbReference type="InterPro" id="IPR032466">
    <property type="entry name" value="Metal_Hydrolase"/>
</dbReference>
<dbReference type="Gene3D" id="3.20.20.140">
    <property type="entry name" value="Metal-dependent hydrolases"/>
    <property type="match status" value="1"/>
</dbReference>
<sequence length="284" mass="32072">MKIIDCHSHWGTQRGYIFRTPEELARQEKIWKTPVSYFTEQEQADYFRANNVRAVLDLSITKFMAIDEMRALHDYAMAQQRQHPDVIAGHWLQFDPRRGQEAIAEFERCLSAGAGFVGIGVNGQVTRVPASDPLWDPFYQRSADAGVPVMILTGLTGIGQGLPGGAGIKLDDGHPRHIDDVASRYPDLRILAARPAYPWQDEMIAILLHKPNVTYELHGWGPRQFTPALKKEISGRLQDRVMFGCDFPVLRYEKVLADWRSEGYSDAVLQKVLHDNAQAYLGLG</sequence>
<keyword evidence="3" id="KW-0378">Hydrolase</keyword>
<dbReference type="AlphaFoldDB" id="A0A916SHS1"/>
<dbReference type="GO" id="GO:0016831">
    <property type="term" value="F:carboxy-lyase activity"/>
    <property type="evidence" value="ECO:0007669"/>
    <property type="project" value="InterPro"/>
</dbReference>
<dbReference type="InterPro" id="IPR006680">
    <property type="entry name" value="Amidohydro-rel"/>
</dbReference>
<keyword evidence="4" id="KW-1185">Reference proteome</keyword>
<dbReference type="PANTHER" id="PTHR21240">
    <property type="entry name" value="2-AMINO-3-CARBOXYLMUCONATE-6-SEMIALDEHYDE DECARBOXYLASE"/>
    <property type="match status" value="1"/>
</dbReference>
<protein>
    <submittedName>
        <fullName evidence="3">4-hydroxyphenyl-beta-ketoacyl-CoA hydrolase</fullName>
    </submittedName>
</protein>
<evidence type="ECO:0000256" key="1">
    <source>
        <dbReference type="ARBA" id="ARBA00023239"/>
    </source>
</evidence>
<feature type="domain" description="Amidohydrolase-related" evidence="2">
    <location>
        <begin position="4"/>
        <end position="283"/>
    </location>
</feature>
<proteinExistence type="predicted"/>
<evidence type="ECO:0000313" key="4">
    <source>
        <dbReference type="Proteomes" id="UP000620596"/>
    </source>
</evidence>
<reference evidence="3" key="1">
    <citation type="journal article" date="2014" name="Int. J. Syst. Evol. Microbiol.">
        <title>Complete genome sequence of Corynebacterium casei LMG S-19264T (=DSM 44701T), isolated from a smear-ripened cheese.</title>
        <authorList>
            <consortium name="US DOE Joint Genome Institute (JGI-PGF)"/>
            <person name="Walter F."/>
            <person name="Albersmeier A."/>
            <person name="Kalinowski J."/>
            <person name="Ruckert C."/>
        </authorList>
    </citation>
    <scope>NUCLEOTIDE SEQUENCE</scope>
    <source>
        <strain evidence="3">CGMCC 1.15322</strain>
    </source>
</reference>
<dbReference type="Proteomes" id="UP000620596">
    <property type="component" value="Unassembled WGS sequence"/>
</dbReference>
<dbReference type="Pfam" id="PF04909">
    <property type="entry name" value="Amidohydro_2"/>
    <property type="match status" value="1"/>
</dbReference>
<accession>A0A916SHS1</accession>
<name>A0A916SHS1_9BURK</name>
<dbReference type="InterPro" id="IPR032465">
    <property type="entry name" value="ACMSD"/>
</dbReference>
<reference evidence="3" key="2">
    <citation type="submission" date="2020-09" db="EMBL/GenBank/DDBJ databases">
        <authorList>
            <person name="Sun Q."/>
            <person name="Zhou Y."/>
        </authorList>
    </citation>
    <scope>NUCLEOTIDE SEQUENCE</scope>
    <source>
        <strain evidence="3">CGMCC 1.15322</strain>
    </source>
</reference>
<gene>
    <name evidence="3" type="ORF">GCM10011496_19040</name>
</gene>
<comment type="caution">
    <text evidence="3">The sequence shown here is derived from an EMBL/GenBank/DDBJ whole genome shotgun (WGS) entry which is preliminary data.</text>
</comment>
<dbReference type="GO" id="GO:0016787">
    <property type="term" value="F:hydrolase activity"/>
    <property type="evidence" value="ECO:0007669"/>
    <property type="project" value="UniProtKB-KW"/>
</dbReference>
<keyword evidence="1" id="KW-0456">Lyase</keyword>